<keyword evidence="3" id="KW-1003">Cell membrane</keyword>
<evidence type="ECO:0000256" key="3">
    <source>
        <dbReference type="ARBA" id="ARBA00022475"/>
    </source>
</evidence>
<dbReference type="Pfam" id="PF00005">
    <property type="entry name" value="ABC_tran"/>
    <property type="match status" value="1"/>
</dbReference>
<keyword evidence="4" id="KW-0410">Iron transport</keyword>
<dbReference type="SMART" id="SM00382">
    <property type="entry name" value="AAA"/>
    <property type="match status" value="1"/>
</dbReference>
<dbReference type="CDD" id="cd03214">
    <property type="entry name" value="ABC_Iron-Siderophores_B12_Hemin"/>
    <property type="match status" value="1"/>
</dbReference>
<evidence type="ECO:0000256" key="7">
    <source>
        <dbReference type="ARBA" id="ARBA00023004"/>
    </source>
</evidence>
<reference evidence="11 12" key="1">
    <citation type="submission" date="2023-07" db="EMBL/GenBank/DDBJ databases">
        <title>Genomic Encyclopedia of Type Strains, Phase IV (KMG-IV): sequencing the most valuable type-strain genomes for metagenomic binning, comparative biology and taxonomic classification.</title>
        <authorList>
            <person name="Goeker M."/>
        </authorList>
    </citation>
    <scope>NUCLEOTIDE SEQUENCE [LARGE SCALE GENOMIC DNA]</scope>
    <source>
        <strain evidence="11 12">DSM 19154</strain>
    </source>
</reference>
<dbReference type="InterPro" id="IPR017871">
    <property type="entry name" value="ABC_transporter-like_CS"/>
</dbReference>
<evidence type="ECO:0000256" key="6">
    <source>
        <dbReference type="ARBA" id="ARBA00022840"/>
    </source>
</evidence>
<evidence type="ECO:0000256" key="2">
    <source>
        <dbReference type="ARBA" id="ARBA00022448"/>
    </source>
</evidence>
<proteinExistence type="predicted"/>
<keyword evidence="2" id="KW-0813">Transport</keyword>
<keyword evidence="5" id="KW-0547">Nucleotide-binding</keyword>
<feature type="domain" description="ABC transporter" evidence="10">
    <location>
        <begin position="4"/>
        <end position="238"/>
    </location>
</feature>
<sequence>MTAIQAESLHFRQGAFQLDDVSLHIPTGSMTAIIGPNGSGKSTLLRLVAQLLKLESGTIEVNQKDITTYKRKEFARTLAMMTQSHDAIPAITVAEFIAYGQYPYSDFGSNKHKQTDAIDWALQVTGLTKWRDRMVHTLSGGEKQRARIALALAQQTNIILLDEPTTFLDITHQFELMNLLEEINQTHNKTIVMVLHELQQAAAYCHQLIVMKQGRITAVGEPEQVLTEDLLSKVYQLEASVRFEQNYPIIIPRRNKT</sequence>
<dbReference type="RefSeq" id="WP_306983261.1">
    <property type="nucleotide sequence ID" value="NZ_JAUSUA010000003.1"/>
</dbReference>
<comment type="caution">
    <text evidence="11">The sequence shown here is derived from an EMBL/GenBank/DDBJ whole genome shotgun (WGS) entry which is preliminary data.</text>
</comment>
<keyword evidence="7" id="KW-0408">Iron</keyword>
<dbReference type="Proteomes" id="UP001225034">
    <property type="component" value="Unassembled WGS sequence"/>
</dbReference>
<evidence type="ECO:0000256" key="9">
    <source>
        <dbReference type="ARBA" id="ARBA00023136"/>
    </source>
</evidence>
<name>A0ABT9YIR2_9BACI</name>
<dbReference type="InterPro" id="IPR051535">
    <property type="entry name" value="Siderophore_ABC-ATPase"/>
</dbReference>
<keyword evidence="8" id="KW-0406">Ion transport</keyword>
<dbReference type="PROSITE" id="PS00211">
    <property type="entry name" value="ABC_TRANSPORTER_1"/>
    <property type="match status" value="1"/>
</dbReference>
<dbReference type="InterPro" id="IPR027417">
    <property type="entry name" value="P-loop_NTPase"/>
</dbReference>
<dbReference type="InterPro" id="IPR003593">
    <property type="entry name" value="AAA+_ATPase"/>
</dbReference>
<keyword evidence="6 11" id="KW-0067">ATP-binding</keyword>
<accession>A0ABT9YIR2</accession>
<evidence type="ECO:0000256" key="4">
    <source>
        <dbReference type="ARBA" id="ARBA00022496"/>
    </source>
</evidence>
<protein>
    <submittedName>
        <fullName evidence="11">Iron complex transport system ATP-binding protein</fullName>
    </submittedName>
</protein>
<evidence type="ECO:0000259" key="10">
    <source>
        <dbReference type="PROSITE" id="PS50893"/>
    </source>
</evidence>
<comment type="subcellular location">
    <subcellularLocation>
        <location evidence="1">Cell membrane</location>
        <topology evidence="1">Peripheral membrane protein</topology>
    </subcellularLocation>
</comment>
<dbReference type="PANTHER" id="PTHR42771">
    <property type="entry name" value="IRON(3+)-HYDROXAMATE IMPORT ATP-BINDING PROTEIN FHUC"/>
    <property type="match status" value="1"/>
</dbReference>
<dbReference type="PROSITE" id="PS50893">
    <property type="entry name" value="ABC_TRANSPORTER_2"/>
    <property type="match status" value="1"/>
</dbReference>
<evidence type="ECO:0000256" key="5">
    <source>
        <dbReference type="ARBA" id="ARBA00022741"/>
    </source>
</evidence>
<dbReference type="EMBL" id="JAUSUA010000003">
    <property type="protein sequence ID" value="MDQ0207741.1"/>
    <property type="molecule type" value="Genomic_DNA"/>
</dbReference>
<evidence type="ECO:0000256" key="1">
    <source>
        <dbReference type="ARBA" id="ARBA00004202"/>
    </source>
</evidence>
<organism evidence="11 12">
    <name type="scientific">Alkalicoccobacillus murimartini</name>
    <dbReference type="NCBI Taxonomy" id="171685"/>
    <lineage>
        <taxon>Bacteria</taxon>
        <taxon>Bacillati</taxon>
        <taxon>Bacillota</taxon>
        <taxon>Bacilli</taxon>
        <taxon>Bacillales</taxon>
        <taxon>Bacillaceae</taxon>
        <taxon>Alkalicoccobacillus</taxon>
    </lineage>
</organism>
<evidence type="ECO:0000313" key="11">
    <source>
        <dbReference type="EMBL" id="MDQ0207741.1"/>
    </source>
</evidence>
<dbReference type="PANTHER" id="PTHR42771:SF4">
    <property type="entry name" value="IRON(3+)-HYDROXAMATE IMPORT ATP-BINDING PROTEIN FHUC"/>
    <property type="match status" value="1"/>
</dbReference>
<keyword evidence="12" id="KW-1185">Reference proteome</keyword>
<dbReference type="SUPFAM" id="SSF52540">
    <property type="entry name" value="P-loop containing nucleoside triphosphate hydrolases"/>
    <property type="match status" value="1"/>
</dbReference>
<evidence type="ECO:0000256" key="8">
    <source>
        <dbReference type="ARBA" id="ARBA00023065"/>
    </source>
</evidence>
<evidence type="ECO:0000313" key="12">
    <source>
        <dbReference type="Proteomes" id="UP001225034"/>
    </source>
</evidence>
<dbReference type="InterPro" id="IPR003439">
    <property type="entry name" value="ABC_transporter-like_ATP-bd"/>
</dbReference>
<dbReference type="Gene3D" id="3.40.50.300">
    <property type="entry name" value="P-loop containing nucleotide triphosphate hydrolases"/>
    <property type="match status" value="1"/>
</dbReference>
<keyword evidence="9" id="KW-0472">Membrane</keyword>
<dbReference type="GO" id="GO:0005524">
    <property type="term" value="F:ATP binding"/>
    <property type="evidence" value="ECO:0007669"/>
    <property type="project" value="UniProtKB-KW"/>
</dbReference>
<gene>
    <name evidence="11" type="ORF">J2S05_002542</name>
</gene>